<protein>
    <recommendedName>
        <fullName evidence="5">FAD/NAD(P)-binding domain-containing protein</fullName>
    </recommendedName>
</protein>
<dbReference type="NCBIfam" id="TIGR03169">
    <property type="entry name" value="Nterm_to_SelD"/>
    <property type="match status" value="1"/>
</dbReference>
<evidence type="ECO:0000259" key="5">
    <source>
        <dbReference type="Pfam" id="PF07992"/>
    </source>
</evidence>
<evidence type="ECO:0000256" key="2">
    <source>
        <dbReference type="ARBA" id="ARBA00022630"/>
    </source>
</evidence>
<dbReference type="InterPro" id="IPR017584">
    <property type="entry name" value="Pyridine_nucleo_diS_OxRdtase_N"/>
</dbReference>
<gene>
    <name evidence="6" type="ORF">CH341_08780</name>
</gene>
<dbReference type="InterPro" id="IPR036188">
    <property type="entry name" value="FAD/NAD-bd_sf"/>
</dbReference>
<dbReference type="InterPro" id="IPR051169">
    <property type="entry name" value="NADH-Q_oxidoreductase"/>
</dbReference>
<dbReference type="SUPFAM" id="SSF51905">
    <property type="entry name" value="FAD/NAD(P)-binding domain"/>
    <property type="match status" value="2"/>
</dbReference>
<comment type="caution">
    <text evidence="6">The sequence shown here is derived from an EMBL/GenBank/DDBJ whole genome shotgun (WGS) entry which is preliminary data.</text>
</comment>
<proteinExistence type="predicted"/>
<evidence type="ECO:0000313" key="7">
    <source>
        <dbReference type="Proteomes" id="UP000249130"/>
    </source>
</evidence>
<keyword evidence="7" id="KW-1185">Reference proteome</keyword>
<dbReference type="Gene3D" id="3.50.50.100">
    <property type="match status" value="1"/>
</dbReference>
<evidence type="ECO:0000313" key="6">
    <source>
        <dbReference type="EMBL" id="RAI44528.1"/>
    </source>
</evidence>
<keyword evidence="3" id="KW-0274">FAD</keyword>
<dbReference type="InterPro" id="IPR023753">
    <property type="entry name" value="FAD/NAD-binding_dom"/>
</dbReference>
<dbReference type="OrthoDB" id="9781621at2"/>
<feature type="domain" description="FAD/NAD(P)-binding" evidence="5">
    <location>
        <begin position="14"/>
        <end position="306"/>
    </location>
</feature>
<dbReference type="PANTHER" id="PTHR42913:SF9">
    <property type="entry name" value="SLR1591 PROTEIN"/>
    <property type="match status" value="1"/>
</dbReference>
<evidence type="ECO:0000256" key="4">
    <source>
        <dbReference type="ARBA" id="ARBA00023002"/>
    </source>
</evidence>
<dbReference type="PANTHER" id="PTHR42913">
    <property type="entry name" value="APOPTOSIS-INDUCING FACTOR 1"/>
    <property type="match status" value="1"/>
</dbReference>
<dbReference type="EMBL" id="NPEX01000042">
    <property type="protein sequence ID" value="RAI44528.1"/>
    <property type="molecule type" value="Genomic_DNA"/>
</dbReference>
<organism evidence="6 7">
    <name type="scientific">Rhodoplanes roseus</name>
    <dbReference type="NCBI Taxonomy" id="29409"/>
    <lineage>
        <taxon>Bacteria</taxon>
        <taxon>Pseudomonadati</taxon>
        <taxon>Pseudomonadota</taxon>
        <taxon>Alphaproteobacteria</taxon>
        <taxon>Hyphomicrobiales</taxon>
        <taxon>Nitrobacteraceae</taxon>
        <taxon>Rhodoplanes</taxon>
    </lineage>
</organism>
<reference evidence="6 7" key="1">
    <citation type="submission" date="2017-07" db="EMBL/GenBank/DDBJ databases">
        <title>Draft Genome Sequences of Select Purple Nonsulfur Bacteria.</title>
        <authorList>
            <person name="Lasarre B."/>
            <person name="Mckinlay J.B."/>
        </authorList>
    </citation>
    <scope>NUCLEOTIDE SEQUENCE [LARGE SCALE GENOMIC DNA]</scope>
    <source>
        <strain evidence="6 7">DSM 5909</strain>
    </source>
</reference>
<evidence type="ECO:0000256" key="1">
    <source>
        <dbReference type="ARBA" id="ARBA00001974"/>
    </source>
</evidence>
<dbReference type="AlphaFoldDB" id="A0A327L9X8"/>
<dbReference type="PRINTS" id="PR00368">
    <property type="entry name" value="FADPNR"/>
</dbReference>
<evidence type="ECO:0000256" key="3">
    <source>
        <dbReference type="ARBA" id="ARBA00022827"/>
    </source>
</evidence>
<keyword evidence="2" id="KW-0285">Flavoprotein</keyword>
<dbReference type="Proteomes" id="UP000249130">
    <property type="component" value="Unassembled WGS sequence"/>
</dbReference>
<comment type="cofactor">
    <cofactor evidence="1">
        <name>FAD</name>
        <dbReference type="ChEBI" id="CHEBI:57692"/>
    </cofactor>
</comment>
<dbReference type="GO" id="GO:0003955">
    <property type="term" value="F:NAD(P)H dehydrogenase (quinone) activity"/>
    <property type="evidence" value="ECO:0007669"/>
    <property type="project" value="TreeGrafter"/>
</dbReference>
<sequence>MLPAMRRDAREPLDLVLVGGGHAHVHVLRAFAARPEPGVRLTLVSRDLSTPYSGMLPGVVAGHYSPDQAHIDLAPLAAAAGARLVHDSVVGLDRAGLRLALAAGAPLSYGLVSIDVGICPDLGAIAGAAQHGIPVKPVGRLLPRLEALRARCREEGGPRKIVVVGGGAGGVELVLALRARLLGDAAAAGRDPLRLGFALVTAETVLATHNPRVRAACRRILAERGIVLYEHWRVAALTDNAIIADTEDRIPADAVLLTTHAAAPRWLRQSGLSCDAGGFVAVAPTLQSVYDPHVFAAGDCAALVETPREKAGVFAVRAGPPLAANLRAKARGEPLRPWHPQQRHLALITTGERYAVASRGPFKAEGPWLWVLKDIIDRRWMRRFQMS</sequence>
<dbReference type="GO" id="GO:0019646">
    <property type="term" value="P:aerobic electron transport chain"/>
    <property type="evidence" value="ECO:0007669"/>
    <property type="project" value="TreeGrafter"/>
</dbReference>
<name>A0A327L9X8_9BRAD</name>
<keyword evidence="4" id="KW-0560">Oxidoreductase</keyword>
<dbReference type="Pfam" id="PF07992">
    <property type="entry name" value="Pyr_redox_2"/>
    <property type="match status" value="1"/>
</dbReference>
<accession>A0A327L9X8</accession>